<organism evidence="2">
    <name type="scientific">freshwater metagenome</name>
    <dbReference type="NCBI Taxonomy" id="449393"/>
    <lineage>
        <taxon>unclassified sequences</taxon>
        <taxon>metagenomes</taxon>
        <taxon>ecological metagenomes</taxon>
    </lineage>
</organism>
<dbReference type="EMBL" id="CAEZYY010000031">
    <property type="protein sequence ID" value="CAB4763795.1"/>
    <property type="molecule type" value="Genomic_DNA"/>
</dbReference>
<proteinExistence type="predicted"/>
<dbReference type="AlphaFoldDB" id="A0A6J6UXK0"/>
<reference evidence="2" key="1">
    <citation type="submission" date="2020-05" db="EMBL/GenBank/DDBJ databases">
        <authorList>
            <person name="Chiriac C."/>
            <person name="Salcher M."/>
            <person name="Ghai R."/>
            <person name="Kavagutti S V."/>
        </authorList>
    </citation>
    <scope>NUCLEOTIDE SEQUENCE</scope>
</reference>
<name>A0A6J6UXK0_9ZZZZ</name>
<sequence>MSSASASPDEVQQAVAAALEAGLSPDDAAALVSNAAVLGSLESEQAEQVIASLQVDELDERQKSKLGTALSSASPAVKEAFERSVDVYGGGVDTYVPTGSTVNVAKRRTLVAAAAITSGIAAGVAAGGGAGRNAGGGGGSGSGGAAEADERRLVELGSGSGPTANIGSASSDSAIARRVARRFGKHNSTASGTLASSRGWEVSGLGGLLMRILKKILREIGPMSFTLAGSVIVLSTLSGRTQKIALVATAVAVALHFGHVVLNHVVDSSVQDDIDA</sequence>
<keyword evidence="1" id="KW-0812">Transmembrane</keyword>
<gene>
    <name evidence="2" type="ORF">UFOPK2806_01879</name>
</gene>
<protein>
    <submittedName>
        <fullName evidence="2">Unannotated protein</fullName>
    </submittedName>
</protein>
<evidence type="ECO:0000256" key="1">
    <source>
        <dbReference type="SAM" id="Phobius"/>
    </source>
</evidence>
<feature type="transmembrane region" description="Helical" evidence="1">
    <location>
        <begin position="244"/>
        <end position="262"/>
    </location>
</feature>
<keyword evidence="1" id="KW-0472">Membrane</keyword>
<evidence type="ECO:0000313" key="2">
    <source>
        <dbReference type="EMBL" id="CAB4763795.1"/>
    </source>
</evidence>
<feature type="transmembrane region" description="Helical" evidence="1">
    <location>
        <begin position="220"/>
        <end position="238"/>
    </location>
</feature>
<keyword evidence="1" id="KW-1133">Transmembrane helix</keyword>
<accession>A0A6J6UXK0</accession>